<sequence>MFKLFSSSSYQFYFTSSTNLQYSTTLLRIQNEKQKHLLSAIGASPIVGDRVEDELKQKEIDTRLKREIASKHRGNGAMFKINRRSEMLSGESCRLKQSAKEKKVKASAVKSNRSDDDKSESRDEKLEPHSSKRI</sequence>
<dbReference type="AlphaFoldDB" id="A0AAV1BED5"/>
<name>A0AAV1BED5_VICFA</name>
<evidence type="ECO:0000313" key="3">
    <source>
        <dbReference type="Proteomes" id="UP001157006"/>
    </source>
</evidence>
<organism evidence="2 3">
    <name type="scientific">Vicia faba</name>
    <name type="common">Broad bean</name>
    <name type="synonym">Faba vulgaris</name>
    <dbReference type="NCBI Taxonomy" id="3906"/>
    <lineage>
        <taxon>Eukaryota</taxon>
        <taxon>Viridiplantae</taxon>
        <taxon>Streptophyta</taxon>
        <taxon>Embryophyta</taxon>
        <taxon>Tracheophyta</taxon>
        <taxon>Spermatophyta</taxon>
        <taxon>Magnoliopsida</taxon>
        <taxon>eudicotyledons</taxon>
        <taxon>Gunneridae</taxon>
        <taxon>Pentapetalae</taxon>
        <taxon>rosids</taxon>
        <taxon>fabids</taxon>
        <taxon>Fabales</taxon>
        <taxon>Fabaceae</taxon>
        <taxon>Papilionoideae</taxon>
        <taxon>50 kb inversion clade</taxon>
        <taxon>NPAAA clade</taxon>
        <taxon>Hologalegina</taxon>
        <taxon>IRL clade</taxon>
        <taxon>Fabeae</taxon>
        <taxon>Vicia</taxon>
    </lineage>
</organism>
<reference evidence="2 3" key="1">
    <citation type="submission" date="2023-01" db="EMBL/GenBank/DDBJ databases">
        <authorList>
            <person name="Kreplak J."/>
        </authorList>
    </citation>
    <scope>NUCLEOTIDE SEQUENCE [LARGE SCALE GENOMIC DNA]</scope>
</reference>
<dbReference type="Proteomes" id="UP001157006">
    <property type="component" value="Chromosome 6"/>
</dbReference>
<protein>
    <submittedName>
        <fullName evidence="2">Uncharacterized protein</fullName>
    </submittedName>
</protein>
<evidence type="ECO:0000313" key="2">
    <source>
        <dbReference type="EMBL" id="CAI8620037.1"/>
    </source>
</evidence>
<proteinExistence type="predicted"/>
<gene>
    <name evidence="2" type="ORF">VFH_VI199720</name>
</gene>
<feature type="region of interest" description="Disordered" evidence="1">
    <location>
        <begin position="88"/>
        <end position="134"/>
    </location>
</feature>
<keyword evidence="3" id="KW-1185">Reference proteome</keyword>
<accession>A0AAV1BED5</accession>
<feature type="compositionally biased region" description="Basic and acidic residues" evidence="1">
    <location>
        <begin position="112"/>
        <end position="134"/>
    </location>
</feature>
<dbReference type="EMBL" id="OX451741">
    <property type="protein sequence ID" value="CAI8620037.1"/>
    <property type="molecule type" value="Genomic_DNA"/>
</dbReference>
<evidence type="ECO:0000256" key="1">
    <source>
        <dbReference type="SAM" id="MobiDB-lite"/>
    </source>
</evidence>